<evidence type="ECO:0000313" key="1">
    <source>
        <dbReference type="EMBL" id="KAK2076835.1"/>
    </source>
</evidence>
<dbReference type="AlphaFoldDB" id="A0AAD9IHP5"/>
<accession>A0AAD9IHP5</accession>
<proteinExistence type="predicted"/>
<dbReference type="Proteomes" id="UP001255856">
    <property type="component" value="Unassembled WGS sequence"/>
</dbReference>
<sequence length="532" mass="58020">MVVLELLQDIPPHWDVAYAGLDARFIEEDFVFVDFSHPSGDGETVTVGRAAHELIEGTFTFAGDATTGDAPCFGDGCGSYRVRMDEGALAPGSSGSGLIHADLRRVVGVASMADEPYCAGMYELWPNATAEEPIQADYEPYHSPTPTITIGNVVPELSPAVGPASISIQLQQKPKGPVNITLHVDSTAFRVSLSRYTVSFNHSNWNKAQLVHIRAEEDVPEEEGAAEFRLDLSWPAAWANGTLVQRTKTIRGIARPPIEGTSLLNPILVPGNDSFYMETDFRMFNPELPLVSENDGPFTPGITFSYSRTSSEVLLISMCPKSGSIVNHTKLAVQPYGADFRNPATVLFTSLEVKDDANTGCSLSLVASPRNQDVFLHVHGTYNWSVPGFSIDLEGELAVSMDPLTPAEGLDLLKMKGDLTMQNPENYTGFYNLFSGPLLTAFLPEKSGLYQFSTCYNFTNVETTLDVWSGETLEPVASMSSTGDDCVEMEPVIMVAGKPYFAFLRSRRQGSPVRHTQETAGFSIDLVWEANE</sequence>
<protein>
    <submittedName>
        <fullName evidence="1">Uncharacterized protein</fullName>
    </submittedName>
</protein>
<name>A0AAD9IHP5_PROWI</name>
<dbReference type="Gene3D" id="2.40.10.10">
    <property type="entry name" value="Trypsin-like serine proteases"/>
    <property type="match status" value="1"/>
</dbReference>
<gene>
    <name evidence="1" type="ORF">QBZ16_005061</name>
</gene>
<reference evidence="1" key="1">
    <citation type="submission" date="2021-01" db="EMBL/GenBank/DDBJ databases">
        <authorList>
            <person name="Eckstrom K.M.E."/>
        </authorList>
    </citation>
    <scope>NUCLEOTIDE SEQUENCE</scope>
    <source>
        <strain evidence="1">UVCC 0001</strain>
    </source>
</reference>
<comment type="caution">
    <text evidence="1">The sequence shown here is derived from an EMBL/GenBank/DDBJ whole genome shotgun (WGS) entry which is preliminary data.</text>
</comment>
<keyword evidence="2" id="KW-1185">Reference proteome</keyword>
<dbReference type="InterPro" id="IPR043504">
    <property type="entry name" value="Peptidase_S1_PA_chymotrypsin"/>
</dbReference>
<organism evidence="1 2">
    <name type="scientific">Prototheca wickerhamii</name>
    <dbReference type="NCBI Taxonomy" id="3111"/>
    <lineage>
        <taxon>Eukaryota</taxon>
        <taxon>Viridiplantae</taxon>
        <taxon>Chlorophyta</taxon>
        <taxon>core chlorophytes</taxon>
        <taxon>Trebouxiophyceae</taxon>
        <taxon>Chlorellales</taxon>
        <taxon>Chlorellaceae</taxon>
        <taxon>Prototheca</taxon>
    </lineage>
</organism>
<dbReference type="EMBL" id="JASFZW010000008">
    <property type="protein sequence ID" value="KAK2076835.1"/>
    <property type="molecule type" value="Genomic_DNA"/>
</dbReference>
<evidence type="ECO:0000313" key="2">
    <source>
        <dbReference type="Proteomes" id="UP001255856"/>
    </source>
</evidence>